<protein>
    <submittedName>
        <fullName evidence="1">Uncharacterized protein</fullName>
    </submittedName>
</protein>
<name>A0ACC1N707_9PEZI</name>
<sequence length="260" mass="29208">MPSIIAADQNAVTLSVEKLDQAASQPVVEATQIQAEGGSSTYAEETGMEAEKKDIVQDPESKAVKILEIMASYGVHFERDDEQWEAFKVYLPTVTKQVAANATIQMILPGFPFKDPSSDTALGELPDLGEELGLSHLQGLCDNIAAVYESGAEVVVCSDGLVYNGITRQLHWSDLMGVGEETVWEYGEALRNMAIRKELRSIKFVRLWDVLSHEPGCHLDRENREKAKTYYLEHAHLIRRELVDRYGDARFRRQFCSEDR</sequence>
<evidence type="ECO:0000313" key="1">
    <source>
        <dbReference type="EMBL" id="KAJ2975027.1"/>
    </source>
</evidence>
<accession>A0ACC1N707</accession>
<keyword evidence="2" id="KW-1185">Reference proteome</keyword>
<dbReference type="Proteomes" id="UP001143856">
    <property type="component" value="Unassembled WGS sequence"/>
</dbReference>
<dbReference type="EMBL" id="JAPDGR010002602">
    <property type="protein sequence ID" value="KAJ2975027.1"/>
    <property type="molecule type" value="Genomic_DNA"/>
</dbReference>
<proteinExistence type="predicted"/>
<organism evidence="1 2">
    <name type="scientific">Xylaria curta</name>
    <dbReference type="NCBI Taxonomy" id="42375"/>
    <lineage>
        <taxon>Eukaryota</taxon>
        <taxon>Fungi</taxon>
        <taxon>Dikarya</taxon>
        <taxon>Ascomycota</taxon>
        <taxon>Pezizomycotina</taxon>
        <taxon>Sordariomycetes</taxon>
        <taxon>Xylariomycetidae</taxon>
        <taxon>Xylariales</taxon>
        <taxon>Xylariaceae</taxon>
        <taxon>Xylaria</taxon>
    </lineage>
</organism>
<comment type="caution">
    <text evidence="1">The sequence shown here is derived from an EMBL/GenBank/DDBJ whole genome shotgun (WGS) entry which is preliminary data.</text>
</comment>
<gene>
    <name evidence="1" type="ORF">NUW58_g8475</name>
</gene>
<reference evidence="1" key="1">
    <citation type="submission" date="2022-10" db="EMBL/GenBank/DDBJ databases">
        <title>Genome Sequence of Xylaria curta.</title>
        <authorList>
            <person name="Buettner E."/>
        </authorList>
    </citation>
    <scope>NUCLEOTIDE SEQUENCE</scope>
    <source>
        <strain evidence="1">Babe10</strain>
    </source>
</reference>
<evidence type="ECO:0000313" key="2">
    <source>
        <dbReference type="Proteomes" id="UP001143856"/>
    </source>
</evidence>